<protein>
    <recommendedName>
        <fullName evidence="4">GH18 domain-containing protein</fullName>
    </recommendedName>
</protein>
<dbReference type="PROSITE" id="PS51257">
    <property type="entry name" value="PROKAR_LIPOPROTEIN"/>
    <property type="match status" value="1"/>
</dbReference>
<comment type="caution">
    <text evidence="2">The sequence shown here is derived from an EMBL/GenBank/DDBJ whole genome shotgun (WGS) entry which is preliminary data.</text>
</comment>
<keyword evidence="3" id="KW-1185">Reference proteome</keyword>
<reference evidence="3" key="1">
    <citation type="journal article" date="2019" name="Int. J. Syst. Evol. Microbiol.">
        <title>The Global Catalogue of Microorganisms (GCM) 10K type strain sequencing project: providing services to taxonomists for standard genome sequencing and annotation.</title>
        <authorList>
            <consortium name="The Broad Institute Genomics Platform"/>
            <consortium name="The Broad Institute Genome Sequencing Center for Infectious Disease"/>
            <person name="Wu L."/>
            <person name="Ma J."/>
        </authorList>
    </citation>
    <scope>NUCLEOTIDE SEQUENCE [LARGE SCALE GENOMIC DNA]</scope>
    <source>
        <strain evidence="3">JCM 14370</strain>
    </source>
</reference>
<evidence type="ECO:0000313" key="3">
    <source>
        <dbReference type="Proteomes" id="UP000632222"/>
    </source>
</evidence>
<dbReference type="Proteomes" id="UP000632222">
    <property type="component" value="Unassembled WGS sequence"/>
</dbReference>
<feature type="signal peptide" evidence="1">
    <location>
        <begin position="1"/>
        <end position="19"/>
    </location>
</feature>
<dbReference type="Gene3D" id="3.20.20.80">
    <property type="entry name" value="Glycosidases"/>
    <property type="match status" value="1"/>
</dbReference>
<accession>A0ABQ2CYH1</accession>
<dbReference type="InterPro" id="IPR017853">
    <property type="entry name" value="GH"/>
</dbReference>
<dbReference type="RefSeq" id="WP_189002463.1">
    <property type="nucleotide sequence ID" value="NZ_BMOD01000005.1"/>
</dbReference>
<gene>
    <name evidence="2" type="ORF">GCM10008938_19190</name>
</gene>
<proteinExistence type="predicted"/>
<dbReference type="EMBL" id="BMOD01000005">
    <property type="protein sequence ID" value="GGJ33075.1"/>
    <property type="molecule type" value="Genomic_DNA"/>
</dbReference>
<evidence type="ECO:0000313" key="2">
    <source>
        <dbReference type="EMBL" id="GGJ33075.1"/>
    </source>
</evidence>
<feature type="chain" id="PRO_5045988549" description="GH18 domain-containing protein" evidence="1">
    <location>
        <begin position="20"/>
        <end position="302"/>
    </location>
</feature>
<evidence type="ECO:0000256" key="1">
    <source>
        <dbReference type="SAM" id="SignalP"/>
    </source>
</evidence>
<evidence type="ECO:0008006" key="4">
    <source>
        <dbReference type="Google" id="ProtNLM"/>
    </source>
</evidence>
<sequence>MRSIVWLSSFLLLFVASCAQQPAPSASSTEVDTQALAFGAAVWTYSDLVGQPKVKTAFYNFASSHPINNIYLEAEYNLQNRPAQLASFIQDAASRKFKVELLTGYSNWALVANQPRAVAFAQSAAKFAQQYPQTTGTSLHLDVEPYLLPEWTVSPQNVASQYLDMLAQVKTTLGSSMKLTVDIPCWFDEIQVTRNSQTRPLSEWVIAAVDTTVLMDYRDTTQGIINSGYNEILYAGALGKKVVLGVNTKNENGLSPASTTFYEEGTRSMEKTLSTVNSNLSLQAGYGGLAIFTYEDYSKLRK</sequence>
<name>A0ABQ2CYH1_9DEIO</name>
<keyword evidence="1" id="KW-0732">Signal</keyword>
<dbReference type="SUPFAM" id="SSF51445">
    <property type="entry name" value="(Trans)glycosidases"/>
    <property type="match status" value="1"/>
</dbReference>
<organism evidence="2 3">
    <name type="scientific">Deinococcus roseus</name>
    <dbReference type="NCBI Taxonomy" id="392414"/>
    <lineage>
        <taxon>Bacteria</taxon>
        <taxon>Thermotogati</taxon>
        <taxon>Deinococcota</taxon>
        <taxon>Deinococci</taxon>
        <taxon>Deinococcales</taxon>
        <taxon>Deinococcaceae</taxon>
        <taxon>Deinococcus</taxon>
    </lineage>
</organism>